<dbReference type="Proteomes" id="UP001596174">
    <property type="component" value="Unassembled WGS sequence"/>
</dbReference>
<comment type="caution">
    <text evidence="5">The sequence shown here is derived from an EMBL/GenBank/DDBJ whole genome shotgun (WGS) entry which is preliminary data.</text>
</comment>
<gene>
    <name evidence="5" type="ORF">ACFP3V_02090</name>
</gene>
<dbReference type="Gene3D" id="3.90.470.20">
    <property type="entry name" value="4'-phosphopantetheinyl transferase domain"/>
    <property type="match status" value="1"/>
</dbReference>
<proteinExistence type="inferred from homology"/>
<dbReference type="InterPro" id="IPR037143">
    <property type="entry name" value="4-PPantetheinyl_Trfase_dom_sf"/>
</dbReference>
<evidence type="ECO:0000256" key="1">
    <source>
        <dbReference type="ARBA" id="ARBA00010990"/>
    </source>
</evidence>
<dbReference type="InterPro" id="IPR050559">
    <property type="entry name" value="P-Pant_transferase_sf"/>
</dbReference>
<keyword evidence="2 5" id="KW-0808">Transferase</keyword>
<feature type="domain" description="4'-phosphopantetheinyl transferase" evidence="4">
    <location>
        <begin position="137"/>
        <end position="202"/>
    </location>
</feature>
<reference evidence="6" key="1">
    <citation type="journal article" date="2019" name="Int. J. Syst. Evol. Microbiol.">
        <title>The Global Catalogue of Microorganisms (GCM) 10K type strain sequencing project: providing services to taxonomists for standard genome sequencing and annotation.</title>
        <authorList>
            <consortium name="The Broad Institute Genomics Platform"/>
            <consortium name="The Broad Institute Genome Sequencing Center for Infectious Disease"/>
            <person name="Wu L."/>
            <person name="Ma J."/>
        </authorList>
    </citation>
    <scope>NUCLEOTIDE SEQUENCE [LARGE SCALE GENOMIC DNA]</scope>
    <source>
        <strain evidence="6">JCM 4816</strain>
    </source>
</reference>
<accession>A0ABW1FWM2</accession>
<dbReference type="PANTHER" id="PTHR12215">
    <property type="entry name" value="PHOSPHOPANTETHEINE TRANSFERASE"/>
    <property type="match status" value="1"/>
</dbReference>
<comment type="similarity">
    <text evidence="1">Belongs to the P-Pant transferase superfamily. Gsp/Sfp/HetI/AcpT family.</text>
</comment>
<evidence type="ECO:0000313" key="5">
    <source>
        <dbReference type="EMBL" id="MFC5906011.1"/>
    </source>
</evidence>
<dbReference type="PANTHER" id="PTHR12215:SF10">
    <property type="entry name" value="L-AMINOADIPATE-SEMIALDEHYDE DEHYDROGENASE-PHOSPHOPANTETHEINYL TRANSFERASE"/>
    <property type="match status" value="1"/>
</dbReference>
<feature type="region of interest" description="Disordered" evidence="3">
    <location>
        <begin position="1"/>
        <end position="36"/>
    </location>
</feature>
<dbReference type="RefSeq" id="WP_380579011.1">
    <property type="nucleotide sequence ID" value="NZ_JBHSQJ010000007.1"/>
</dbReference>
<evidence type="ECO:0000259" key="4">
    <source>
        <dbReference type="Pfam" id="PF01648"/>
    </source>
</evidence>
<dbReference type="SUPFAM" id="SSF56214">
    <property type="entry name" value="4'-phosphopantetheinyl transferase"/>
    <property type="match status" value="2"/>
</dbReference>
<dbReference type="Pfam" id="PF01648">
    <property type="entry name" value="ACPS"/>
    <property type="match status" value="1"/>
</dbReference>
<evidence type="ECO:0000256" key="2">
    <source>
        <dbReference type="ARBA" id="ARBA00022679"/>
    </source>
</evidence>
<evidence type="ECO:0000256" key="3">
    <source>
        <dbReference type="SAM" id="MobiDB-lite"/>
    </source>
</evidence>
<protein>
    <submittedName>
        <fullName evidence="5">4'-phosphopantetheinyl transferase family protein</fullName>
    </submittedName>
</protein>
<dbReference type="GO" id="GO:0016740">
    <property type="term" value="F:transferase activity"/>
    <property type="evidence" value="ECO:0007669"/>
    <property type="project" value="UniProtKB-KW"/>
</dbReference>
<organism evidence="5 6">
    <name type="scientific">Streptacidiphilus monticola</name>
    <dbReference type="NCBI Taxonomy" id="2161674"/>
    <lineage>
        <taxon>Bacteria</taxon>
        <taxon>Bacillati</taxon>
        <taxon>Actinomycetota</taxon>
        <taxon>Actinomycetes</taxon>
        <taxon>Kitasatosporales</taxon>
        <taxon>Streptomycetaceae</taxon>
        <taxon>Streptacidiphilus</taxon>
    </lineage>
</organism>
<dbReference type="InterPro" id="IPR008278">
    <property type="entry name" value="4-PPantetheinyl_Trfase_dom"/>
</dbReference>
<evidence type="ECO:0000313" key="6">
    <source>
        <dbReference type="Proteomes" id="UP001596174"/>
    </source>
</evidence>
<name>A0ABW1FWM2_9ACTN</name>
<sequence>MHTTAERRGAPSAGSDLPSPGHRPPRGTAEVWSLRPDPGQVAAAEELGHLLDPAERDRVARCGDESGRASLLASHVALRLLLGAYLGCAPDRVPIEHANCRGCGRRHGRPVVPARPPLHFSLSHTSGLAVVAFAATPVGADVETLASVPGTDLVPLLHPVEQRAIRALPADLQARAFLHCFVRKEAYLKGTGDGLWAELDSFCVGLGPAYETVGDRASGAGTEPEDWAFAEIATPQTHGGAVALHLPGWEERGPRVRVRLRTVDLPLWASRQL</sequence>
<dbReference type="EMBL" id="JBHSQJ010000007">
    <property type="protein sequence ID" value="MFC5906011.1"/>
    <property type="molecule type" value="Genomic_DNA"/>
</dbReference>
<keyword evidence="6" id="KW-1185">Reference proteome</keyword>